<protein>
    <submittedName>
        <fullName evidence="3">Ferrous iron transporter, FeoA subunit domain protein</fullName>
    </submittedName>
</protein>
<dbReference type="STRING" id="1839936.SBU_001457"/>
<dbReference type="InterPro" id="IPR007167">
    <property type="entry name" value="Fe-transptr_FeoA-like"/>
</dbReference>
<dbReference type="SUPFAM" id="SSF50037">
    <property type="entry name" value="C-terminal domain of transcriptional repressors"/>
    <property type="match status" value="1"/>
</dbReference>
<proteinExistence type="predicted"/>
<dbReference type="PANTHER" id="PTHR42954:SF2">
    <property type="entry name" value="FE(2+) TRANSPORT PROTEIN A"/>
    <property type="match status" value="1"/>
</dbReference>
<name>A0A1F2P315_9EURY</name>
<feature type="domain" description="Ferrous iron transporter FeoA-like" evidence="2">
    <location>
        <begin position="19"/>
        <end position="91"/>
    </location>
</feature>
<keyword evidence="1" id="KW-0408">Iron</keyword>
<dbReference type="PANTHER" id="PTHR42954">
    <property type="entry name" value="FE(2+) TRANSPORT PROTEIN A"/>
    <property type="match status" value="1"/>
</dbReference>
<dbReference type="Gene3D" id="2.30.30.90">
    <property type="match status" value="1"/>
</dbReference>
<comment type="caution">
    <text evidence="3">The sequence shown here is derived from an EMBL/GenBank/DDBJ whole genome shotgun (WGS) entry which is preliminary data.</text>
</comment>
<gene>
    <name evidence="3" type="ORF">SBU_001457</name>
</gene>
<dbReference type="GO" id="GO:0046914">
    <property type="term" value="F:transition metal ion binding"/>
    <property type="evidence" value="ECO:0007669"/>
    <property type="project" value="InterPro"/>
</dbReference>
<evidence type="ECO:0000313" key="4">
    <source>
        <dbReference type="Proteomes" id="UP000185779"/>
    </source>
</evidence>
<keyword evidence="4" id="KW-1185">Reference proteome</keyword>
<accession>A0A1F2P315</accession>
<dbReference type="InterPro" id="IPR008988">
    <property type="entry name" value="Transcriptional_repressor_C"/>
</dbReference>
<dbReference type="SMART" id="SM00899">
    <property type="entry name" value="FeoA"/>
    <property type="match status" value="1"/>
</dbReference>
<evidence type="ECO:0000259" key="2">
    <source>
        <dbReference type="SMART" id="SM00899"/>
    </source>
</evidence>
<dbReference type="EMBL" id="LYOR01000009">
    <property type="protein sequence ID" value="OFV65647.1"/>
    <property type="molecule type" value="Genomic_DNA"/>
</dbReference>
<reference evidence="3" key="1">
    <citation type="submission" date="2016-05" db="EMBL/GenBank/DDBJ databases">
        <title>Microbial consortia oxidize butane by reversing methanogenesis.</title>
        <authorList>
            <person name="Laso-Perez R."/>
            <person name="Richter M."/>
            <person name="Wegener G."/>
            <person name="Musat F."/>
        </authorList>
    </citation>
    <scope>NUCLEOTIDE SEQUENCE [LARGE SCALE GENOMIC DNA]</scope>
    <source>
        <strain evidence="3">BOX1</strain>
    </source>
</reference>
<dbReference type="InterPro" id="IPR038157">
    <property type="entry name" value="FeoA_core_dom"/>
</dbReference>
<dbReference type="Proteomes" id="UP000185779">
    <property type="component" value="Unassembled WGS sequence"/>
</dbReference>
<dbReference type="Pfam" id="PF04023">
    <property type="entry name" value="FeoA"/>
    <property type="match status" value="1"/>
</dbReference>
<dbReference type="InterPro" id="IPR052713">
    <property type="entry name" value="FeoA"/>
</dbReference>
<evidence type="ECO:0000313" key="3">
    <source>
        <dbReference type="EMBL" id="OFV65647.1"/>
    </source>
</evidence>
<dbReference type="AlphaFoldDB" id="A0A1F2P315"/>
<organism evidence="3 4">
    <name type="scientific">Candidatus Syntropharchaeum butanivorans</name>
    <dbReference type="NCBI Taxonomy" id="1839936"/>
    <lineage>
        <taxon>Archaea</taxon>
        <taxon>Methanobacteriati</taxon>
        <taxon>Methanobacteriota</taxon>
        <taxon>Stenosarchaea group</taxon>
        <taxon>Methanomicrobia</taxon>
        <taxon>Methanosarcinales</taxon>
        <taxon>ANME-2 cluster</taxon>
        <taxon>Candidatus Syntropharchaeum</taxon>
    </lineage>
</organism>
<evidence type="ECO:0000256" key="1">
    <source>
        <dbReference type="ARBA" id="ARBA00023004"/>
    </source>
</evidence>
<sequence>MLVSVAGAVDLGRWWNMERCLIDMEPGEEGIIISIKGDGAIRRRLMDMGVIRGAKIEVVRRAPLGDPVEFVVKGYNLALRKDEAACVYVEVQDAW</sequence>